<gene>
    <name evidence="3" type="ORF">EV356DRAFT_430045</name>
</gene>
<feature type="region of interest" description="Disordered" evidence="1">
    <location>
        <begin position="110"/>
        <end position="137"/>
    </location>
</feature>
<keyword evidence="4" id="KW-1185">Reference proteome</keyword>
<protein>
    <recommendedName>
        <fullName evidence="2">AB hydrolase-1 domain-containing protein</fullName>
    </recommendedName>
</protein>
<organism evidence="3 4">
    <name type="scientific">Viridothelium virens</name>
    <name type="common">Speckled blister lichen</name>
    <name type="synonym">Trypethelium virens</name>
    <dbReference type="NCBI Taxonomy" id="1048519"/>
    <lineage>
        <taxon>Eukaryota</taxon>
        <taxon>Fungi</taxon>
        <taxon>Dikarya</taxon>
        <taxon>Ascomycota</taxon>
        <taxon>Pezizomycotina</taxon>
        <taxon>Dothideomycetes</taxon>
        <taxon>Dothideomycetes incertae sedis</taxon>
        <taxon>Trypetheliales</taxon>
        <taxon>Trypetheliaceae</taxon>
        <taxon>Viridothelium</taxon>
    </lineage>
</organism>
<dbReference type="Proteomes" id="UP000800092">
    <property type="component" value="Unassembled WGS sequence"/>
</dbReference>
<evidence type="ECO:0000256" key="1">
    <source>
        <dbReference type="SAM" id="MobiDB-lite"/>
    </source>
</evidence>
<dbReference type="Gene3D" id="3.40.50.1820">
    <property type="entry name" value="alpha/beta hydrolase"/>
    <property type="match status" value="1"/>
</dbReference>
<evidence type="ECO:0000313" key="4">
    <source>
        <dbReference type="Proteomes" id="UP000800092"/>
    </source>
</evidence>
<feature type="domain" description="AB hydrolase-1" evidence="2">
    <location>
        <begin position="6"/>
        <end position="186"/>
    </location>
</feature>
<reference evidence="3" key="1">
    <citation type="journal article" date="2020" name="Stud. Mycol.">
        <title>101 Dothideomycetes genomes: a test case for predicting lifestyles and emergence of pathogens.</title>
        <authorList>
            <person name="Haridas S."/>
            <person name="Albert R."/>
            <person name="Binder M."/>
            <person name="Bloem J."/>
            <person name="Labutti K."/>
            <person name="Salamov A."/>
            <person name="Andreopoulos B."/>
            <person name="Baker S."/>
            <person name="Barry K."/>
            <person name="Bills G."/>
            <person name="Bluhm B."/>
            <person name="Cannon C."/>
            <person name="Castanera R."/>
            <person name="Culley D."/>
            <person name="Daum C."/>
            <person name="Ezra D."/>
            <person name="Gonzalez J."/>
            <person name="Henrissat B."/>
            <person name="Kuo A."/>
            <person name="Liang C."/>
            <person name="Lipzen A."/>
            <person name="Lutzoni F."/>
            <person name="Magnuson J."/>
            <person name="Mondo S."/>
            <person name="Nolan M."/>
            <person name="Ohm R."/>
            <person name="Pangilinan J."/>
            <person name="Park H.-J."/>
            <person name="Ramirez L."/>
            <person name="Alfaro M."/>
            <person name="Sun H."/>
            <person name="Tritt A."/>
            <person name="Yoshinaga Y."/>
            <person name="Zwiers L.-H."/>
            <person name="Turgeon B."/>
            <person name="Goodwin S."/>
            <person name="Spatafora J."/>
            <person name="Crous P."/>
            <person name="Grigoriev I."/>
        </authorList>
    </citation>
    <scope>NUCLEOTIDE SEQUENCE</scope>
    <source>
        <strain evidence="3">Tuck. ex Michener</strain>
    </source>
</reference>
<accession>A0A6A6HEB7</accession>
<evidence type="ECO:0000259" key="2">
    <source>
        <dbReference type="Pfam" id="PF12697"/>
    </source>
</evidence>
<dbReference type="EMBL" id="ML991786">
    <property type="protein sequence ID" value="KAF2236178.1"/>
    <property type="molecule type" value="Genomic_DNA"/>
</dbReference>
<dbReference type="SUPFAM" id="SSF53474">
    <property type="entry name" value="alpha/beta-Hydrolases"/>
    <property type="match status" value="1"/>
</dbReference>
<feature type="compositionally biased region" description="Low complexity" evidence="1">
    <location>
        <begin position="123"/>
        <end position="137"/>
    </location>
</feature>
<dbReference type="PANTHER" id="PTHR47842:SF1">
    <property type="entry name" value="DUF676 DOMAIN-CONTAINING PROTEIN"/>
    <property type="match status" value="1"/>
</dbReference>
<name>A0A6A6HEB7_VIRVR</name>
<dbReference type="PANTHER" id="PTHR47842">
    <property type="entry name" value="EXPRESSED PROTEIN"/>
    <property type="match status" value="1"/>
</dbReference>
<dbReference type="OrthoDB" id="442243at2759"/>
<feature type="non-terminal residue" evidence="3">
    <location>
        <position position="1"/>
    </location>
</feature>
<dbReference type="AlphaFoldDB" id="A0A6A6HEB7"/>
<evidence type="ECO:0000313" key="3">
    <source>
        <dbReference type="EMBL" id="KAF2236178.1"/>
    </source>
</evidence>
<dbReference type="Pfam" id="PF12697">
    <property type="entry name" value="Abhydrolase_6"/>
    <property type="match status" value="1"/>
</dbReference>
<dbReference type="InterPro" id="IPR000073">
    <property type="entry name" value="AB_hydrolase_1"/>
</dbReference>
<feature type="non-terminal residue" evidence="3">
    <location>
        <position position="410"/>
    </location>
</feature>
<dbReference type="InterPro" id="IPR029058">
    <property type="entry name" value="AB_hydrolase_fold"/>
</dbReference>
<sequence>KRTLLLVFVHGFKGGNHTFEGFPERLRTLLSHALPNTTVLAIRYPQYESRGELQNCVSQFKEWLQNKVIDLEVANGTPSPTIEPSVRTVLIGHSMGGIVAAETLFSIVNDQPVPSRSTPGPAPNGTNATTTSTPTTPKSALLPTFMFPSIIGILAFDTPYLGVAPGVIAHGAEGHWNTLSTPTNASSSFFNKALPASMGGSVSNDAANEAAATSAATAAAAVTDKDSDAASTPLWHKWGRYAMFAGAAGAVAAGGAAAAYWKRNELNEGVGWAVSHLDFVGCLARGEDLQVRVRRLCEMSKSPGSDPEKEGNEGKIGWANLYTSLGRGVEGQRTDGTGEGSAIGVDRKTGSVRKSVARRFWIKCTNDKAVDEIGAHTSMFQGEQNPGYFGMGERAKKIVAGWCPLEWLKD</sequence>
<proteinExistence type="predicted"/>